<evidence type="ECO:0000256" key="1">
    <source>
        <dbReference type="SAM" id="MobiDB-lite"/>
    </source>
</evidence>
<dbReference type="GO" id="GO:0042834">
    <property type="term" value="F:peptidoglycan binding"/>
    <property type="evidence" value="ECO:0007669"/>
    <property type="project" value="InterPro"/>
</dbReference>
<accession>A0A7D4P326</accession>
<keyword evidence="2" id="KW-0472">Membrane</keyword>
<evidence type="ECO:0000313" key="5">
    <source>
        <dbReference type="Proteomes" id="UP000504724"/>
    </source>
</evidence>
<protein>
    <submittedName>
        <fullName evidence="4">SPOR domain-containing protein</fullName>
    </submittedName>
</protein>
<dbReference type="PROSITE" id="PS51724">
    <property type="entry name" value="SPOR"/>
    <property type="match status" value="1"/>
</dbReference>
<keyword evidence="5" id="KW-1185">Reference proteome</keyword>
<feature type="region of interest" description="Disordered" evidence="1">
    <location>
        <begin position="1"/>
        <end position="32"/>
    </location>
</feature>
<dbReference type="RefSeq" id="WP_173283912.1">
    <property type="nucleotide sequence ID" value="NZ_CP054020.1"/>
</dbReference>
<organism evidence="4 5">
    <name type="scientific">Thiomicrorhabdus xiamenensis</name>
    <dbReference type="NCBI Taxonomy" id="2739063"/>
    <lineage>
        <taxon>Bacteria</taxon>
        <taxon>Pseudomonadati</taxon>
        <taxon>Pseudomonadota</taxon>
        <taxon>Gammaproteobacteria</taxon>
        <taxon>Thiotrichales</taxon>
        <taxon>Piscirickettsiaceae</taxon>
        <taxon>Thiomicrorhabdus</taxon>
    </lineage>
</organism>
<feature type="compositionally biased region" description="Basic and acidic residues" evidence="1">
    <location>
        <begin position="1"/>
        <end position="11"/>
    </location>
</feature>
<feature type="domain" description="SPOR" evidence="3">
    <location>
        <begin position="165"/>
        <end position="250"/>
    </location>
</feature>
<reference evidence="4 5" key="1">
    <citation type="submission" date="2020-05" db="EMBL/GenBank/DDBJ databases">
        <title>Thiomicrorhabdus sediminis sp.nov. and Thiomicrorhabdus xiamenensis sp.nov., novel sulfur-oxidizing bacteria isolated from coastal sediment.</title>
        <authorList>
            <person name="Liu X."/>
        </authorList>
    </citation>
    <scope>NUCLEOTIDE SEQUENCE [LARGE SCALE GENOMIC DNA]</scope>
    <source>
        <strain evidence="4 5">G2</strain>
    </source>
</reference>
<dbReference type="InterPro" id="IPR007730">
    <property type="entry name" value="SPOR-like_dom"/>
</dbReference>
<dbReference type="AlphaFoldDB" id="A0A7D4P326"/>
<dbReference type="EMBL" id="CP054020">
    <property type="protein sequence ID" value="QKI88316.1"/>
    <property type="molecule type" value="Genomic_DNA"/>
</dbReference>
<evidence type="ECO:0000256" key="2">
    <source>
        <dbReference type="SAM" id="Phobius"/>
    </source>
</evidence>
<gene>
    <name evidence="4" type="ORF">HQN79_01345</name>
</gene>
<sequence>MARDYRPRHSSETLPPPMLESSSARHKRQEEQRTSRNAWLVMLLVIGAMVGGYWVINHFANSGLKSGSQQMKQAVAEVDSIDENESVVILSDPQPETLEERIELPEQSASLQEPEESVSEAPREIHAQALEVPSDEQIYGEPKKNFYSELKDLEVIPDDTTPEPVALEKPKYILAGSFFSESAALRAQRRLAQYEQKLKIRTTVRKDGKHIYALYTEPYYDRLELNKRKNQLRKLGASVMELEYKSASRE</sequence>
<dbReference type="SUPFAM" id="SSF110997">
    <property type="entry name" value="Sporulation related repeat"/>
    <property type="match status" value="1"/>
</dbReference>
<dbReference type="Pfam" id="PF05036">
    <property type="entry name" value="SPOR"/>
    <property type="match status" value="1"/>
</dbReference>
<keyword evidence="2" id="KW-1133">Transmembrane helix</keyword>
<proteinExistence type="predicted"/>
<name>A0A7D4P326_9GAMM</name>
<dbReference type="Proteomes" id="UP000504724">
    <property type="component" value="Chromosome"/>
</dbReference>
<evidence type="ECO:0000259" key="3">
    <source>
        <dbReference type="PROSITE" id="PS51724"/>
    </source>
</evidence>
<keyword evidence="2" id="KW-0812">Transmembrane</keyword>
<dbReference type="KEGG" id="txa:HQN79_01345"/>
<feature type="transmembrane region" description="Helical" evidence="2">
    <location>
        <begin position="37"/>
        <end position="56"/>
    </location>
</feature>
<evidence type="ECO:0000313" key="4">
    <source>
        <dbReference type="EMBL" id="QKI88316.1"/>
    </source>
</evidence>
<dbReference type="InterPro" id="IPR036680">
    <property type="entry name" value="SPOR-like_sf"/>
</dbReference>